<gene>
    <name evidence="1" type="ORF">B9Z19DRAFT_1121611</name>
</gene>
<dbReference type="PANTHER" id="PTHR43591">
    <property type="entry name" value="METHYLTRANSFERASE"/>
    <property type="match status" value="1"/>
</dbReference>
<organism evidence="1 2">
    <name type="scientific">Tuber borchii</name>
    <name type="common">White truffle</name>
    <dbReference type="NCBI Taxonomy" id="42251"/>
    <lineage>
        <taxon>Eukaryota</taxon>
        <taxon>Fungi</taxon>
        <taxon>Dikarya</taxon>
        <taxon>Ascomycota</taxon>
        <taxon>Pezizomycotina</taxon>
        <taxon>Pezizomycetes</taxon>
        <taxon>Pezizales</taxon>
        <taxon>Tuberaceae</taxon>
        <taxon>Tuber</taxon>
    </lineage>
</organism>
<dbReference type="SUPFAM" id="SSF53335">
    <property type="entry name" value="S-adenosyl-L-methionine-dependent methyltransferases"/>
    <property type="match status" value="1"/>
</dbReference>
<dbReference type="AlphaFoldDB" id="A0A2T7A278"/>
<dbReference type="CDD" id="cd02440">
    <property type="entry name" value="AdoMet_MTases"/>
    <property type="match status" value="1"/>
</dbReference>
<keyword evidence="2" id="KW-1185">Reference proteome</keyword>
<keyword evidence="1" id="KW-0489">Methyltransferase</keyword>
<evidence type="ECO:0000313" key="2">
    <source>
        <dbReference type="Proteomes" id="UP000244722"/>
    </source>
</evidence>
<protein>
    <submittedName>
        <fullName evidence="1">Methyltransferase</fullName>
    </submittedName>
</protein>
<dbReference type="GO" id="GO:0008168">
    <property type="term" value="F:methyltransferase activity"/>
    <property type="evidence" value="ECO:0007669"/>
    <property type="project" value="UniProtKB-KW"/>
</dbReference>
<sequence>MANKGHHVTAGLLAVDPNWRDSSGYETAESEYSTASLSESIREYRYENGRRYHAFKDGKYLMPNDEPEQERLDLLHHISLLLLDGKLARAPIGDDIQRILDIGTGTGIWAIDAAETYPSLQVIGTDLSPIQPSWDSFDLIHIRHLNGGIKDWGKLIKQSFDALKPGGWLDVAEYEMRLKSDDRTLRVESNLFRYYDLVNQAPDKLGQEFKVAASLDKFILNAGFDKVNHEEMKISLGTWAADKKQKDMGAFTLLVVEHGYESFGMAFFTRILGMEVPEAKELIAGAKKESRSKNIHS</sequence>
<dbReference type="STRING" id="42251.A0A2T7A278"/>
<reference evidence="1 2" key="1">
    <citation type="submission" date="2017-04" db="EMBL/GenBank/DDBJ databases">
        <title>Draft genome sequence of Tuber borchii Vittad., a whitish edible truffle.</title>
        <authorList>
            <consortium name="DOE Joint Genome Institute"/>
            <person name="Murat C."/>
            <person name="Kuo A."/>
            <person name="Barry K.W."/>
            <person name="Clum A."/>
            <person name="Dockter R.B."/>
            <person name="Fauchery L."/>
            <person name="Iotti M."/>
            <person name="Kohler A."/>
            <person name="Labutti K."/>
            <person name="Lindquist E.A."/>
            <person name="Lipzen A."/>
            <person name="Ohm R.A."/>
            <person name="Wang M."/>
            <person name="Grigoriev I.V."/>
            <person name="Zambonelli A."/>
            <person name="Martin F.M."/>
        </authorList>
    </citation>
    <scope>NUCLEOTIDE SEQUENCE [LARGE SCALE GENOMIC DNA]</scope>
    <source>
        <strain evidence="1 2">Tbo3840</strain>
    </source>
</reference>
<dbReference type="Pfam" id="PF13489">
    <property type="entry name" value="Methyltransf_23"/>
    <property type="match status" value="1"/>
</dbReference>
<dbReference type="OrthoDB" id="2013972at2759"/>
<evidence type="ECO:0000313" key="1">
    <source>
        <dbReference type="EMBL" id="PUU81843.1"/>
    </source>
</evidence>
<dbReference type="PANTHER" id="PTHR43591:SF10">
    <property type="entry name" value="ABC TRANSMEMBRANE TYPE-1 DOMAIN-CONTAINING PROTEIN-RELATED"/>
    <property type="match status" value="1"/>
</dbReference>
<comment type="caution">
    <text evidence="1">The sequence shown here is derived from an EMBL/GenBank/DDBJ whole genome shotgun (WGS) entry which is preliminary data.</text>
</comment>
<name>A0A2T7A278_TUBBO</name>
<dbReference type="Proteomes" id="UP000244722">
    <property type="component" value="Unassembled WGS sequence"/>
</dbReference>
<dbReference type="EMBL" id="NESQ01000038">
    <property type="protein sequence ID" value="PUU81843.1"/>
    <property type="molecule type" value="Genomic_DNA"/>
</dbReference>
<dbReference type="Gene3D" id="3.40.50.150">
    <property type="entry name" value="Vaccinia Virus protein VP39"/>
    <property type="match status" value="2"/>
</dbReference>
<keyword evidence="1" id="KW-0808">Transferase</keyword>
<dbReference type="GO" id="GO:0032259">
    <property type="term" value="P:methylation"/>
    <property type="evidence" value="ECO:0007669"/>
    <property type="project" value="UniProtKB-KW"/>
</dbReference>
<accession>A0A2T7A278</accession>
<proteinExistence type="predicted"/>
<dbReference type="InterPro" id="IPR029063">
    <property type="entry name" value="SAM-dependent_MTases_sf"/>
</dbReference>